<evidence type="ECO:0000256" key="1">
    <source>
        <dbReference type="SAM" id="MobiDB-lite"/>
    </source>
</evidence>
<feature type="compositionally biased region" description="Acidic residues" evidence="1">
    <location>
        <begin position="181"/>
        <end position="226"/>
    </location>
</feature>
<feature type="compositionally biased region" description="Polar residues" evidence="1">
    <location>
        <begin position="284"/>
        <end position="293"/>
    </location>
</feature>
<accession>A0A9W8NE84</accession>
<evidence type="ECO:0000313" key="2">
    <source>
        <dbReference type="EMBL" id="KAJ3570755.1"/>
    </source>
</evidence>
<gene>
    <name evidence="2" type="ORF">NPX13_g5628</name>
</gene>
<name>A0A9W8NE84_9PEZI</name>
<feature type="region of interest" description="Disordered" evidence="1">
    <location>
        <begin position="60"/>
        <end position="85"/>
    </location>
</feature>
<protein>
    <submittedName>
        <fullName evidence="2">Uncharacterized protein</fullName>
    </submittedName>
</protein>
<feature type="compositionally biased region" description="Basic and acidic residues" evidence="1">
    <location>
        <begin position="399"/>
        <end position="417"/>
    </location>
</feature>
<dbReference type="EMBL" id="JANPWZ010000903">
    <property type="protein sequence ID" value="KAJ3570755.1"/>
    <property type="molecule type" value="Genomic_DNA"/>
</dbReference>
<dbReference type="VEuPathDB" id="FungiDB:F4678DRAFT_486081"/>
<evidence type="ECO:0000313" key="3">
    <source>
        <dbReference type="Proteomes" id="UP001148614"/>
    </source>
</evidence>
<feature type="region of interest" description="Disordered" evidence="1">
    <location>
        <begin position="169"/>
        <end position="322"/>
    </location>
</feature>
<reference evidence="2" key="1">
    <citation type="submission" date="2022-07" db="EMBL/GenBank/DDBJ databases">
        <title>Genome Sequence of Xylaria arbuscula.</title>
        <authorList>
            <person name="Buettner E."/>
        </authorList>
    </citation>
    <scope>NUCLEOTIDE SEQUENCE</scope>
    <source>
        <strain evidence="2">VT107</strain>
    </source>
</reference>
<feature type="compositionally biased region" description="Polar residues" evidence="1">
    <location>
        <begin position="237"/>
        <end position="250"/>
    </location>
</feature>
<organism evidence="2 3">
    <name type="scientific">Xylaria arbuscula</name>
    <dbReference type="NCBI Taxonomy" id="114810"/>
    <lineage>
        <taxon>Eukaryota</taxon>
        <taxon>Fungi</taxon>
        <taxon>Dikarya</taxon>
        <taxon>Ascomycota</taxon>
        <taxon>Pezizomycotina</taxon>
        <taxon>Sordariomycetes</taxon>
        <taxon>Xylariomycetidae</taxon>
        <taxon>Xylariales</taxon>
        <taxon>Xylariaceae</taxon>
        <taxon>Xylaria</taxon>
    </lineage>
</organism>
<proteinExistence type="predicted"/>
<comment type="caution">
    <text evidence="2">The sequence shown here is derived from an EMBL/GenBank/DDBJ whole genome shotgun (WGS) entry which is preliminary data.</text>
</comment>
<keyword evidence="3" id="KW-1185">Reference proteome</keyword>
<dbReference type="AlphaFoldDB" id="A0A9W8NE84"/>
<dbReference type="Proteomes" id="UP001148614">
    <property type="component" value="Unassembled WGS sequence"/>
</dbReference>
<feature type="region of interest" description="Disordered" evidence="1">
    <location>
        <begin position="368"/>
        <end position="417"/>
    </location>
</feature>
<sequence>MSLINVLVKNRSLLYRCIAENKNEEDADCQELMKRITTVVKDDNRFQSWQQVKSWIRRQASRMQPSKKPLQSIPPPSTLNPRTRRGEAPFSIKASFEQNILPILRAAEMTLNAKKFLDSVISTVGPRKIIRKFRHRLMREELPKDIAPLIFSPLYLKLATRQIRKVTAARSTDLSKFGDSSGDEWSDWEDSSDESVDSEFDDDGGDDLDIMPSIENDDGNSSEDDVLERPIKGQRTVVPSTPAPTRSPSLRASWARTRKQSRKGVANHGICKAEKGSKHRKQDQLSTSPFSRNASDKLAYQQEPHHNETQPGATWSPCPRIKKADLPVPAASFVRPFADLMLPSAMMTPDPEEDSLLHIEALLHDASTNAKDAKGSVKTASVPRSKETQNHQAGTSHSSKKEEEEEAKEKASKEHRC</sequence>